<evidence type="ECO:0000259" key="3">
    <source>
        <dbReference type="Pfam" id="PF20209"/>
    </source>
</evidence>
<feature type="region of interest" description="Disordered" evidence="1">
    <location>
        <begin position="86"/>
        <end position="175"/>
    </location>
</feature>
<feature type="region of interest" description="Disordered" evidence="1">
    <location>
        <begin position="14"/>
        <end position="57"/>
    </location>
</feature>
<name>A0A819WJV0_9BILA</name>
<evidence type="ECO:0008006" key="6">
    <source>
        <dbReference type="Google" id="ProtNLM"/>
    </source>
</evidence>
<organism evidence="4 5">
    <name type="scientific">Adineta steineri</name>
    <dbReference type="NCBI Taxonomy" id="433720"/>
    <lineage>
        <taxon>Eukaryota</taxon>
        <taxon>Metazoa</taxon>
        <taxon>Spiralia</taxon>
        <taxon>Gnathifera</taxon>
        <taxon>Rotifera</taxon>
        <taxon>Eurotatoria</taxon>
        <taxon>Bdelloidea</taxon>
        <taxon>Adinetida</taxon>
        <taxon>Adinetidae</taxon>
        <taxon>Adineta</taxon>
    </lineage>
</organism>
<feature type="compositionally biased region" description="Basic and acidic residues" evidence="1">
    <location>
        <begin position="92"/>
        <end position="134"/>
    </location>
</feature>
<feature type="domain" description="DUF6570" evidence="3">
    <location>
        <begin position="301"/>
        <end position="430"/>
    </location>
</feature>
<evidence type="ECO:0000256" key="1">
    <source>
        <dbReference type="SAM" id="MobiDB-lite"/>
    </source>
</evidence>
<feature type="domain" description="Helitron helicase-like" evidence="2">
    <location>
        <begin position="580"/>
        <end position="793"/>
    </location>
</feature>
<evidence type="ECO:0000313" key="4">
    <source>
        <dbReference type="EMBL" id="CAF4125727.1"/>
    </source>
</evidence>
<reference evidence="4" key="1">
    <citation type="submission" date="2021-02" db="EMBL/GenBank/DDBJ databases">
        <authorList>
            <person name="Nowell W R."/>
        </authorList>
    </citation>
    <scope>NUCLEOTIDE SEQUENCE</scope>
</reference>
<feature type="compositionally biased region" description="Polar residues" evidence="1">
    <location>
        <begin position="151"/>
        <end position="167"/>
    </location>
</feature>
<gene>
    <name evidence="4" type="ORF">OKA104_LOCUS36983</name>
</gene>
<dbReference type="InterPro" id="IPR025476">
    <property type="entry name" value="Helitron_helicase-like"/>
</dbReference>
<protein>
    <recommendedName>
        <fullName evidence="6">Helitron helicase-like domain-containing protein</fullName>
    </recommendedName>
</protein>
<dbReference type="Pfam" id="PF20209">
    <property type="entry name" value="DUF6570"/>
    <property type="match status" value="1"/>
</dbReference>
<dbReference type="Pfam" id="PF14214">
    <property type="entry name" value="Helitron_like_N"/>
    <property type="match status" value="1"/>
</dbReference>
<comment type="caution">
    <text evidence="4">The sequence shown here is derived from an EMBL/GenBank/DDBJ whole genome shotgun (WGS) entry which is preliminary data.</text>
</comment>
<feature type="compositionally biased region" description="Basic and acidic residues" evidence="1">
    <location>
        <begin position="24"/>
        <end position="57"/>
    </location>
</feature>
<dbReference type="AlphaFoldDB" id="A0A819WJV0"/>
<dbReference type="InterPro" id="IPR046700">
    <property type="entry name" value="DUF6570"/>
</dbReference>
<dbReference type="EMBL" id="CAJOAY010005965">
    <property type="protein sequence ID" value="CAF4125727.1"/>
    <property type="molecule type" value="Genomic_DNA"/>
</dbReference>
<proteinExistence type="predicted"/>
<feature type="compositionally biased region" description="Basic residues" evidence="1">
    <location>
        <begin position="135"/>
        <end position="150"/>
    </location>
</feature>
<sequence length="1110" mass="127183">MSFSLIEESLSNLETNDARRKRQERSIENEQQREERLTADRLRKRNARENESEDQRQLRLAADRLSKRIAKENESEDQQQIRLAANRLSQRNARENESEDQQKLRLASDRLLKSTARENESENQRRLRLSDQQKRSARKKLCRSQQRGRLRTNGQHQSDVIRSVDQQGSRRKSTEVINLQRQQQLLEKEQQGLLNQYVWPMAIPTQLKNHCLQDFSNHMSMLVLRQSTCIVCNIRAFANTMKVHALQDILNVDKLSSPTDLMNIISKAQQVAQEEIDEHSNTFSLSNTVFYKKGYNIAEKTANKMWIGDVPLELQQLTIAEEKLISLYRHSSCVIKLQSPFHHHSTAQAALKGNVITFMHNMPNIVTSLPLDVEDLSDTLKIVFIGAHSPDRVQLRRICGVRRQKIRNALIWLKKHNYMYRMIPINEVNIAKLPEDDVPESIWTTLERIENANDGNAERAGFTVDPLTHATAQGESNVTNICPMSTSAVLDVNGTTISSEDIGVHLLHKVSNNLSNLPSDSLEKSAEDEDNVYMIPRSQMPINDCFNPELLLGSYPTLFPYGCGAPQDSSRPVSVSLEQHIRYLLAYDDQRFEKNHSFLFVLFNIMQRRQACWNATLMASRPYFQDAASDLQTLTSKEIEAALITINKKTFCSVDNPRINMLMRQIKTVGGNVMDSAYSRAALRNQIHGLIFNQGLPSIFITINPADIHSRVALYFADVNLDLDTIIPEIIPSTYERAQIIAWHPVATARFFNVLISSILKCMVEKGVLGPMKAYFGTVENQGRGSLHLHILMWLDHDLTPSQLKESVQNEEFRKGLLNYLEDIVKQDLSNFDISGTNVHEQQTGASSNDHHSTDQMSNDMLLTASNKNLAQSEINTTKLTPSIMPTPIPSMLNFLFTFEKDIVELVNTCNIHIHTATCYKYWKKHGNPICRMRMPRRIENVSSINIKSGKIKLKRLHETINNFNEYIISACRSNMDIKYMFSGSDAKALVYYITDYVTKSSLSFHDTFSLVLKAVQSFEKQKLNMDATANAEEKSRRLVLRCYNTFASQQELSGVQVASYLMGWPDHHTTHEFVNLFLIGIENYLQTMLLEAQLKRQRQETGNIYHFMR</sequence>
<dbReference type="Proteomes" id="UP000663881">
    <property type="component" value="Unassembled WGS sequence"/>
</dbReference>
<evidence type="ECO:0000259" key="2">
    <source>
        <dbReference type="Pfam" id="PF14214"/>
    </source>
</evidence>
<evidence type="ECO:0000313" key="5">
    <source>
        <dbReference type="Proteomes" id="UP000663881"/>
    </source>
</evidence>
<accession>A0A819WJV0</accession>